<comment type="caution">
    <text evidence="1">The sequence shown here is derived from an EMBL/GenBank/DDBJ whole genome shotgun (WGS) entry which is preliminary data.</text>
</comment>
<keyword evidence="2" id="KW-1185">Reference proteome</keyword>
<dbReference type="EMBL" id="CAJVPS010002747">
    <property type="protein sequence ID" value="CAG8575509.1"/>
    <property type="molecule type" value="Genomic_DNA"/>
</dbReference>
<organism evidence="1 2">
    <name type="scientific">Ambispora leptoticha</name>
    <dbReference type="NCBI Taxonomy" id="144679"/>
    <lineage>
        <taxon>Eukaryota</taxon>
        <taxon>Fungi</taxon>
        <taxon>Fungi incertae sedis</taxon>
        <taxon>Mucoromycota</taxon>
        <taxon>Glomeromycotina</taxon>
        <taxon>Glomeromycetes</taxon>
        <taxon>Archaeosporales</taxon>
        <taxon>Ambisporaceae</taxon>
        <taxon>Ambispora</taxon>
    </lineage>
</organism>
<evidence type="ECO:0000313" key="2">
    <source>
        <dbReference type="Proteomes" id="UP000789508"/>
    </source>
</evidence>
<reference evidence="1" key="1">
    <citation type="submission" date="2021-06" db="EMBL/GenBank/DDBJ databases">
        <authorList>
            <person name="Kallberg Y."/>
            <person name="Tangrot J."/>
            <person name="Rosling A."/>
        </authorList>
    </citation>
    <scope>NUCLEOTIDE SEQUENCE</scope>
    <source>
        <strain evidence="1">FL130A</strain>
    </source>
</reference>
<sequence>MLLPTDISPPEEMDERQFLMMLRTSSEDFTNSAILILRALPSVIHIPDKRLTKIRKELQYWAPQVQDVYREYSQLKNYRIEKKVLTIS</sequence>
<protein>
    <submittedName>
        <fullName evidence="1">14464_t:CDS:1</fullName>
    </submittedName>
</protein>
<dbReference type="Proteomes" id="UP000789508">
    <property type="component" value="Unassembled WGS sequence"/>
</dbReference>
<proteinExistence type="predicted"/>
<dbReference type="AlphaFoldDB" id="A0A9N9G3U3"/>
<gene>
    <name evidence="1" type="ORF">ALEPTO_LOCUS7013</name>
</gene>
<accession>A0A9N9G3U3</accession>
<evidence type="ECO:0000313" key="1">
    <source>
        <dbReference type="EMBL" id="CAG8575509.1"/>
    </source>
</evidence>
<name>A0A9N9G3U3_9GLOM</name>